<sequence>MNNPPLTESLVAQGFEAVFTPYFYKFLYKPPYRE</sequence>
<evidence type="ECO:0000313" key="1">
    <source>
        <dbReference type="EMBL" id="DAF89618.1"/>
    </source>
</evidence>
<protein>
    <submittedName>
        <fullName evidence="1">Uncharacterized protein</fullName>
    </submittedName>
</protein>
<organism evidence="1">
    <name type="scientific">Siphoviridae sp. ctZD11</name>
    <dbReference type="NCBI Taxonomy" id="2825556"/>
    <lineage>
        <taxon>Viruses</taxon>
        <taxon>Duplodnaviria</taxon>
        <taxon>Heunggongvirae</taxon>
        <taxon>Uroviricota</taxon>
        <taxon>Caudoviricetes</taxon>
    </lineage>
</organism>
<name>A0A8S5U581_9CAUD</name>
<proteinExistence type="predicted"/>
<reference evidence="1" key="1">
    <citation type="journal article" date="2021" name="Proc. Natl. Acad. Sci. U.S.A.">
        <title>A Catalog of Tens of Thousands of Viruses from Human Metagenomes Reveals Hidden Associations with Chronic Diseases.</title>
        <authorList>
            <person name="Tisza M.J."/>
            <person name="Buck C.B."/>
        </authorList>
    </citation>
    <scope>NUCLEOTIDE SEQUENCE</scope>
    <source>
        <strain evidence="1">CtZD11</strain>
    </source>
</reference>
<dbReference type="EMBL" id="BK016014">
    <property type="protein sequence ID" value="DAF89618.1"/>
    <property type="molecule type" value="Genomic_DNA"/>
</dbReference>
<accession>A0A8S5U581</accession>